<organism evidence="5 6">
    <name type="scientific">Roseofilum casamattae BLCC-M143</name>
    <dbReference type="NCBI Taxonomy" id="3022442"/>
    <lineage>
        <taxon>Bacteria</taxon>
        <taxon>Bacillati</taxon>
        <taxon>Cyanobacteriota</taxon>
        <taxon>Cyanophyceae</taxon>
        <taxon>Desertifilales</taxon>
        <taxon>Desertifilaceae</taxon>
        <taxon>Roseofilum</taxon>
        <taxon>Roseofilum casamattae</taxon>
    </lineage>
</organism>
<dbReference type="SUPFAM" id="SSF75217">
    <property type="entry name" value="alpha/beta knot"/>
    <property type="match status" value="1"/>
</dbReference>
<evidence type="ECO:0000256" key="1">
    <source>
        <dbReference type="ARBA" id="ARBA00007228"/>
    </source>
</evidence>
<dbReference type="InterPro" id="IPR029064">
    <property type="entry name" value="Ribosomal_eL30-like_sf"/>
</dbReference>
<accession>A0ABT7C1N7</accession>
<dbReference type="Pfam" id="PF00588">
    <property type="entry name" value="SpoU_methylase"/>
    <property type="match status" value="1"/>
</dbReference>
<evidence type="ECO:0000256" key="3">
    <source>
        <dbReference type="ARBA" id="ARBA00022679"/>
    </source>
</evidence>
<dbReference type="SUPFAM" id="SSF55315">
    <property type="entry name" value="L30e-like"/>
    <property type="match status" value="1"/>
</dbReference>
<reference evidence="5 6" key="1">
    <citation type="submission" date="2023-01" db="EMBL/GenBank/DDBJ databases">
        <title>Novel diversity within Roseofilum (Cyanobacteria; Desertifilaceae) from marine benthic mats with descriptions of four novel species.</title>
        <authorList>
            <person name="Wang Y."/>
            <person name="Berthold D.E."/>
            <person name="Hu J."/>
            <person name="Lefler F.W."/>
            <person name="Laughinghouse H.D. IV."/>
        </authorList>
    </citation>
    <scope>NUCLEOTIDE SEQUENCE [LARGE SCALE GENOMIC DNA]</scope>
    <source>
        <strain evidence="5 6">BLCC-M143</strain>
    </source>
</reference>
<dbReference type="InterPro" id="IPR001537">
    <property type="entry name" value="SpoU_MeTrfase"/>
</dbReference>
<sequence>MLTSLQNPWIKQLRKLHRVKGRREAGLSLLEGTHLIEVACEVDAALVAAGLTPEWEGKHPKLAEELRSRCQRVELVSADLLQAIATTANPDGVIATLERDRQPHFSPQISRLGLVLDRVQDPGNLGTIIRTSAAAGIDGIIVSPNTVELDSPKVLRASAGAWFRVPIAVEPDLPKFIMRSRQQGCQIIATTATAARNYWQIDWKQPNLVLLGNEGAGLSEELLDIADEHASIPIASGVESLNVAIATALILYEAKRQNR</sequence>
<dbReference type="InterPro" id="IPR053888">
    <property type="entry name" value="MRM3-like_sub_bind"/>
</dbReference>
<name>A0ABT7C1N7_9CYAN</name>
<dbReference type="RefSeq" id="WP_283759979.1">
    <property type="nucleotide sequence ID" value="NZ_JAQOSQ010000031.1"/>
</dbReference>
<keyword evidence="3" id="KW-0808">Transferase</keyword>
<protein>
    <submittedName>
        <fullName evidence="5">RNA methyltransferase</fullName>
    </submittedName>
</protein>
<keyword evidence="6" id="KW-1185">Reference proteome</keyword>
<dbReference type="Gene3D" id="3.30.1330.30">
    <property type="match status" value="1"/>
</dbReference>
<dbReference type="InterPro" id="IPR029028">
    <property type="entry name" value="Alpha/beta_knot_MTases"/>
</dbReference>
<evidence type="ECO:0000259" key="4">
    <source>
        <dbReference type="SMART" id="SM00967"/>
    </source>
</evidence>
<dbReference type="InterPro" id="IPR013123">
    <property type="entry name" value="SpoU_subst-bd"/>
</dbReference>
<evidence type="ECO:0000313" key="5">
    <source>
        <dbReference type="EMBL" id="MDJ1185335.1"/>
    </source>
</evidence>
<dbReference type="EMBL" id="JAQOSQ010000031">
    <property type="protein sequence ID" value="MDJ1185335.1"/>
    <property type="molecule type" value="Genomic_DNA"/>
</dbReference>
<dbReference type="PANTHER" id="PTHR43191">
    <property type="entry name" value="RRNA METHYLTRANSFERASE 3"/>
    <property type="match status" value="1"/>
</dbReference>
<keyword evidence="2 5" id="KW-0489">Methyltransferase</keyword>
<gene>
    <name evidence="5" type="ORF">PMH09_19285</name>
</gene>
<evidence type="ECO:0000313" key="6">
    <source>
        <dbReference type="Proteomes" id="UP001232992"/>
    </source>
</evidence>
<dbReference type="Gene3D" id="3.40.1280.10">
    <property type="match status" value="1"/>
</dbReference>
<dbReference type="InterPro" id="IPR051259">
    <property type="entry name" value="rRNA_Methyltransferase"/>
</dbReference>
<comment type="caution">
    <text evidence="5">The sequence shown here is derived from an EMBL/GenBank/DDBJ whole genome shotgun (WGS) entry which is preliminary data.</text>
</comment>
<proteinExistence type="inferred from homology"/>
<dbReference type="Proteomes" id="UP001232992">
    <property type="component" value="Unassembled WGS sequence"/>
</dbReference>
<dbReference type="Pfam" id="PF22435">
    <property type="entry name" value="MRM3-like_sub_bind"/>
    <property type="match status" value="1"/>
</dbReference>
<dbReference type="GO" id="GO:0008168">
    <property type="term" value="F:methyltransferase activity"/>
    <property type="evidence" value="ECO:0007669"/>
    <property type="project" value="UniProtKB-KW"/>
</dbReference>
<dbReference type="SMART" id="SM00967">
    <property type="entry name" value="SpoU_sub_bind"/>
    <property type="match status" value="1"/>
</dbReference>
<dbReference type="PANTHER" id="PTHR43191:SF2">
    <property type="entry name" value="RRNA METHYLTRANSFERASE 3, MITOCHONDRIAL"/>
    <property type="match status" value="1"/>
</dbReference>
<comment type="similarity">
    <text evidence="1">Belongs to the class IV-like SAM-binding methyltransferase superfamily. RNA methyltransferase TrmH family.</text>
</comment>
<dbReference type="InterPro" id="IPR029026">
    <property type="entry name" value="tRNA_m1G_MTases_N"/>
</dbReference>
<dbReference type="GO" id="GO:0032259">
    <property type="term" value="P:methylation"/>
    <property type="evidence" value="ECO:0007669"/>
    <property type="project" value="UniProtKB-KW"/>
</dbReference>
<evidence type="ECO:0000256" key="2">
    <source>
        <dbReference type="ARBA" id="ARBA00022603"/>
    </source>
</evidence>
<dbReference type="CDD" id="cd18095">
    <property type="entry name" value="SpoU-like_rRNA-MTase"/>
    <property type="match status" value="1"/>
</dbReference>
<feature type="domain" description="RNA 2-O ribose methyltransferase substrate binding" evidence="4">
    <location>
        <begin position="29"/>
        <end position="103"/>
    </location>
</feature>